<feature type="compositionally biased region" description="Basic and acidic residues" evidence="1">
    <location>
        <begin position="887"/>
        <end position="901"/>
    </location>
</feature>
<feature type="region of interest" description="Disordered" evidence="1">
    <location>
        <begin position="567"/>
        <end position="835"/>
    </location>
</feature>
<feature type="compositionally biased region" description="Basic and acidic residues" evidence="1">
    <location>
        <begin position="1467"/>
        <end position="1481"/>
    </location>
</feature>
<feature type="compositionally biased region" description="Low complexity" evidence="1">
    <location>
        <begin position="1551"/>
        <end position="1560"/>
    </location>
</feature>
<dbReference type="EMBL" id="KV700122">
    <property type="protein sequence ID" value="OCF37679.1"/>
    <property type="molecule type" value="Genomic_DNA"/>
</dbReference>
<feature type="compositionally biased region" description="Low complexity" evidence="1">
    <location>
        <begin position="1346"/>
        <end position="1356"/>
    </location>
</feature>
<feature type="region of interest" description="Disordered" evidence="1">
    <location>
        <begin position="987"/>
        <end position="1149"/>
    </location>
</feature>
<feature type="compositionally biased region" description="Basic and acidic residues" evidence="1">
    <location>
        <begin position="1131"/>
        <end position="1141"/>
    </location>
</feature>
<feature type="region of interest" description="Disordered" evidence="1">
    <location>
        <begin position="1"/>
        <end position="77"/>
    </location>
</feature>
<reference evidence="3" key="2">
    <citation type="submission" date="2013-12" db="EMBL/GenBank/DDBJ databases">
        <title>Evolution of pathogenesis and genome organization in the Tremellales.</title>
        <authorList>
            <person name="Cuomo C."/>
            <person name="Litvintseva A."/>
            <person name="Heitman J."/>
            <person name="Chen Y."/>
            <person name="Sun S."/>
            <person name="Springer D."/>
            <person name="Dromer F."/>
            <person name="Young S."/>
            <person name="Zeng Q."/>
            <person name="Chapman S."/>
            <person name="Gujja S."/>
            <person name="Saif S."/>
            <person name="Birren B."/>
        </authorList>
    </citation>
    <scope>NUCLEOTIDE SEQUENCE [LARGE SCALE GENOMIC DNA]</scope>
    <source>
        <strain evidence="3">BCC8398</strain>
    </source>
</reference>
<feature type="compositionally biased region" description="Basic and acidic residues" evidence="1">
    <location>
        <begin position="370"/>
        <end position="383"/>
    </location>
</feature>
<feature type="compositionally biased region" description="Polar residues" evidence="1">
    <location>
        <begin position="1003"/>
        <end position="1015"/>
    </location>
</feature>
<feature type="compositionally biased region" description="Basic and acidic residues" evidence="1">
    <location>
        <begin position="202"/>
        <end position="213"/>
    </location>
</feature>
<gene>
    <name evidence="2" type="ORF">I316_00806</name>
</gene>
<feature type="compositionally biased region" description="Basic and acidic residues" evidence="1">
    <location>
        <begin position="2206"/>
        <end position="2215"/>
    </location>
</feature>
<evidence type="ECO:0000313" key="3">
    <source>
        <dbReference type="Proteomes" id="UP000092666"/>
    </source>
</evidence>
<feature type="compositionally biased region" description="Polar residues" evidence="1">
    <location>
        <begin position="1931"/>
        <end position="1944"/>
    </location>
</feature>
<feature type="compositionally biased region" description="Low complexity" evidence="1">
    <location>
        <begin position="2123"/>
        <end position="2137"/>
    </location>
</feature>
<feature type="compositionally biased region" description="Basic and acidic residues" evidence="1">
    <location>
        <begin position="485"/>
        <end position="513"/>
    </location>
</feature>
<dbReference type="OrthoDB" id="2597039at2759"/>
<feature type="compositionally biased region" description="Basic and acidic residues" evidence="1">
    <location>
        <begin position="1769"/>
        <end position="1786"/>
    </location>
</feature>
<feature type="compositionally biased region" description="Low complexity" evidence="1">
    <location>
        <begin position="1116"/>
        <end position="1130"/>
    </location>
</feature>
<accession>A0A1B9H341</accession>
<feature type="compositionally biased region" description="Basic and acidic residues" evidence="1">
    <location>
        <begin position="581"/>
        <end position="607"/>
    </location>
</feature>
<feature type="region of interest" description="Disordered" evidence="1">
    <location>
        <begin position="1414"/>
        <end position="1610"/>
    </location>
</feature>
<sequence>MYAPPGVYTSSSGEETTPPPSPQLEPIRHHFSFRSLFTPTKRSKRQGPSKQEIKTSTPVEAAEADPKLDTDPVEPKKRVRIYAGELEKGVKAVKWTDNQGEDVVDPEPETERATAVEAVVDLAPLGPSTSATENEVPKGGDGAATEILTLLRRLMADSKDPGDVDQTTPETSQENSQAEHTDILSKLQADTDKPVKGSPSKLFKENKKGKEKLEKLKATAVMIKEAAKPSEPVVQLAPLAAFPGPPPHFFGADGKLLPCHPPGMDSHEYHPTSPTPGSNEVGVGPQSAPASQPDPDAKDDSKAGREGEPHMVRGPRRDVQKNKERSIESSKGEVGDTRNGPEPPSTGLDKSGTPSMDIGRARKASPGASSDKDSKDSKKRAELEAVVNKYKARYAETKKGYSKEGLSEEQKKEAKEHLKRAEGKLKEAMQALHALNTEENPHGESSRTKNSERESAGEKRDDEHTEREKGQSKEHGDVLVQSASTKRDDPATSSRALDDARKPTKADDGKQAELEAIATKYRKRFEDLKKAYAKASDDDSKTTLKDDLKLAEGKMREALQALKALRSDIDSKNGAGINLDTKLEGHESAPRNDKQLRAQDAEGKDSNAVDTQSRSNMDEAQHVGDCGTSPAGLSEPDPNRAHLEAKIQTYREAYKEAKKRYTHPKLPETKKPQAKEALKQAEGKLKAAMRALEKLSKGAGSDGEGNKGGTGDRERDANKEETRRAITAKDVERREEGRGPPKADVVGDRKDAPVSPSSAQISQTHPSEEENPAKSNAGDQEGVNKPETKPASTDEHAELESTVKKHRQRYEEAKRAYNHPKLPETKKDAAKGALKRAESKLREAVQALAAIKGKEGRKERKTNEEVKGQGDDAVLTNVIDGTGSRSGEGEEKQSVRAEERLAVAGQEVTATEAVKTEQSTTAQDEIRLSPSSPKALPPPKADNSQIFTTPVKLEELEMLVKRYKVRCDNAIKALKNDGLAAEERLKAKDDVRRAESKLKEAQQAMQKARSVQSPAAENKKAPDGAPPRQGKERAEEIKTIGEDDEEVQQAKDTETGHGLAEAAQVGKVQKPADISGENSEDRQIGPVTSGSGADQPRQVHTMPKKATTEDSTTAQKSTTDTSSAKPASSAPEKRSPKHDPLPNEQADLEVRLKKYKARYAEAVKAYKAASNDKGKSTARAALKDVEAKLKSTTKALEAFMRSGKEIPKDATEDGSRQQHAKTENVQHLQNEVAGGDGKTEIKVTEDPAANGTRAGVETEEEQSTQVDAAPKTEDQAKVTLTSEQTPKSPKPPPRTATTTDRSRSESEPQAQYTKLTRQLKSDVLTAHDREKLLRKAEQLRSILSPISSPIPTASTARSAMESPKKVADKGAVLKNAQRKYEVLKRGLNEAGIPDDERMTREKEVKKQKAVIAALMAEAQSESPKRKSADKKDDPCGSMMKGTRVSAGKGKRQQETQKPKSGGVTPDQVDKAIRQAAKERGESTPPRLNSPPRPAECAASSQFVGKEEIIRPDACDQPNAPGSTEAVTKGEINKPSIPPLLTGGDEHQAWAPLRPSKKSSLPPTPAPPPRSPARGPSPRTKVNDTDKKRISRSSGSNSEAEGDLNENRPQNGTVSWSKTLVALAHCIDLANTLLASLLANKGPNPLTSILQHLVVGLMMQRDLLNSLKGIVGEANGELLDEFGEHVSVIKRYVEGLMEKKKRVDEKELMEGEQLVQKGSQVLENASVQGVVSYLMTFTEYLTPNMMAALRAIFEEWKKEGLGMKRYVSKQTERGPGRHERPTKDLKQSHATLTHWDEEAEKRVQRDVALRRLTGDVVVSHAPTSSPPIPQGFTLPNTSEPFLSPKLYPHQSPHPLQTGQTSEIPATLKKSKSMSFRTLRRSDRGEEAPSSLAHLKDKISNTFHRRHEPSPLLPPRSAPRLPSRDMRPIDVSLRTQGSPSKESGTASRRKARPKPIIAPSPSRATYDRAAVARNRGVDEAYEGMELRLPQTTQDFLGRSKSWKRALMPPLIPPSSDTPTRPETAPLPSDAGLKIRQHHHNRATELHHHHHPNKNDMEEEWRLYPGRDKGSTIVVPPHSLRVHRAPTLPDPGPGPAQTLYPHSRSRLHRSYDQPQHLPPSPHGGEESSPSIYSPSVASESTLESDEDARRLLALADSGPRPVRHDWRDSLDLDSDEDKRKKKKGEPSAKEVKRVESLLYKKTLPAPHPTRPEKSERRGLTVRLI</sequence>
<organism evidence="2 3">
    <name type="scientific">Kwoniella heveanensis BCC8398</name>
    <dbReference type="NCBI Taxonomy" id="1296120"/>
    <lineage>
        <taxon>Eukaryota</taxon>
        <taxon>Fungi</taxon>
        <taxon>Dikarya</taxon>
        <taxon>Basidiomycota</taxon>
        <taxon>Agaricomycotina</taxon>
        <taxon>Tremellomycetes</taxon>
        <taxon>Tremellales</taxon>
        <taxon>Cryptococcaceae</taxon>
        <taxon>Kwoniella</taxon>
    </lineage>
</organism>
<feature type="compositionally biased region" description="Basic and acidic residues" evidence="1">
    <location>
        <begin position="1029"/>
        <end position="1041"/>
    </location>
</feature>
<feature type="compositionally biased region" description="Basic and acidic residues" evidence="1">
    <location>
        <begin position="782"/>
        <end position="835"/>
    </location>
</feature>
<feature type="region of interest" description="Disordered" evidence="1">
    <location>
        <begin position="122"/>
        <end position="213"/>
    </location>
</feature>
<feature type="compositionally biased region" description="Basic and acidic residues" evidence="1">
    <location>
        <begin position="1202"/>
        <end position="1224"/>
    </location>
</feature>
<feature type="compositionally biased region" description="Basic and acidic residues" evidence="1">
    <location>
        <begin position="710"/>
        <end position="752"/>
    </location>
</feature>
<name>A0A1B9H341_9TREE</name>
<feature type="region of interest" description="Disordered" evidence="1">
    <location>
        <begin position="2007"/>
        <end position="2027"/>
    </location>
</feature>
<proteinExistence type="predicted"/>
<feature type="region of interest" description="Disordered" evidence="1">
    <location>
        <begin position="1346"/>
        <end position="1370"/>
    </location>
</feature>
<feature type="compositionally biased region" description="Basic and acidic residues" evidence="1">
    <location>
        <begin position="439"/>
        <end position="477"/>
    </location>
</feature>
<feature type="compositionally biased region" description="Basic and acidic residues" evidence="1">
    <location>
        <begin position="1422"/>
        <end position="1434"/>
    </location>
</feature>
<feature type="region of interest" description="Disordered" evidence="1">
    <location>
        <begin position="1817"/>
        <end position="1967"/>
    </location>
</feature>
<feature type="compositionally biased region" description="Polar residues" evidence="1">
    <location>
        <begin position="165"/>
        <end position="176"/>
    </location>
</feature>
<feature type="compositionally biased region" description="Pro residues" evidence="1">
    <location>
        <begin position="1561"/>
        <end position="1570"/>
    </location>
</feature>
<feature type="compositionally biased region" description="Polar residues" evidence="1">
    <location>
        <begin position="1278"/>
        <end position="1287"/>
    </location>
</feature>
<feature type="compositionally biased region" description="Polar residues" evidence="1">
    <location>
        <begin position="48"/>
        <end position="58"/>
    </location>
</feature>
<feature type="compositionally biased region" description="Polar residues" evidence="1">
    <location>
        <begin position="755"/>
        <end position="765"/>
    </location>
</feature>
<feature type="compositionally biased region" description="Polar residues" evidence="1">
    <location>
        <begin position="1307"/>
        <end position="1318"/>
    </location>
</feature>
<feature type="compositionally biased region" description="Polar residues" evidence="1">
    <location>
        <begin position="1852"/>
        <end position="1862"/>
    </location>
</feature>
<feature type="compositionally biased region" description="Basic and acidic residues" evidence="1">
    <location>
        <begin position="2181"/>
        <end position="2192"/>
    </location>
</feature>
<feature type="compositionally biased region" description="Basic and acidic residues" evidence="1">
    <location>
        <begin position="853"/>
        <end position="870"/>
    </location>
</feature>
<evidence type="ECO:0000256" key="1">
    <source>
        <dbReference type="SAM" id="MobiDB-lite"/>
    </source>
</evidence>
<feature type="region of interest" description="Disordered" evidence="1">
    <location>
        <begin position="244"/>
        <end position="513"/>
    </location>
</feature>
<feature type="region of interest" description="Disordered" evidence="1">
    <location>
        <begin position="2069"/>
        <end position="2221"/>
    </location>
</feature>
<feature type="region of interest" description="Disordered" evidence="1">
    <location>
        <begin position="1767"/>
        <end position="1798"/>
    </location>
</feature>
<feature type="compositionally biased region" description="Basic and acidic residues" evidence="1">
    <location>
        <begin position="1504"/>
        <end position="1513"/>
    </location>
</feature>
<feature type="region of interest" description="Disordered" evidence="1">
    <location>
        <begin position="853"/>
        <end position="947"/>
    </location>
</feature>
<feature type="compositionally biased region" description="Basic and acidic residues" evidence="1">
    <location>
        <begin position="177"/>
        <end position="195"/>
    </location>
</feature>
<feature type="region of interest" description="Disordered" evidence="1">
    <location>
        <begin position="1200"/>
        <end position="1321"/>
    </location>
</feature>
<feature type="compositionally biased region" description="Basic and acidic residues" evidence="1">
    <location>
        <begin position="295"/>
        <end position="336"/>
    </location>
</feature>
<evidence type="ECO:0000313" key="2">
    <source>
        <dbReference type="EMBL" id="OCF37679.1"/>
    </source>
</evidence>
<dbReference type="Proteomes" id="UP000092666">
    <property type="component" value="Unassembled WGS sequence"/>
</dbReference>
<feature type="compositionally biased region" description="Gly residues" evidence="1">
    <location>
        <begin position="700"/>
        <end position="709"/>
    </location>
</feature>
<feature type="compositionally biased region" description="Basic and acidic residues" evidence="1">
    <location>
        <begin position="393"/>
        <end position="427"/>
    </location>
</feature>
<feature type="compositionally biased region" description="Basic and acidic residues" evidence="1">
    <location>
        <begin position="987"/>
        <end position="1000"/>
    </location>
</feature>
<feature type="compositionally biased region" description="Basic and acidic residues" evidence="1">
    <location>
        <begin position="665"/>
        <end position="696"/>
    </location>
</feature>
<protein>
    <submittedName>
        <fullName evidence="2">Uncharacterized protein</fullName>
    </submittedName>
</protein>
<keyword evidence="3" id="KW-1185">Reference proteome</keyword>
<feature type="compositionally biased region" description="Basic and acidic residues" evidence="1">
    <location>
        <begin position="64"/>
        <end position="76"/>
    </location>
</feature>
<reference evidence="2 3" key="1">
    <citation type="submission" date="2013-07" db="EMBL/GenBank/DDBJ databases">
        <title>The Genome Sequence of Cryptococcus heveanensis BCC8398.</title>
        <authorList>
            <consortium name="The Broad Institute Genome Sequencing Platform"/>
            <person name="Cuomo C."/>
            <person name="Litvintseva A."/>
            <person name="Chen Y."/>
            <person name="Heitman J."/>
            <person name="Sun S."/>
            <person name="Springer D."/>
            <person name="Dromer F."/>
            <person name="Young S.K."/>
            <person name="Zeng Q."/>
            <person name="Gargeya S."/>
            <person name="Fitzgerald M."/>
            <person name="Abouelleil A."/>
            <person name="Alvarado L."/>
            <person name="Berlin A.M."/>
            <person name="Chapman S.B."/>
            <person name="Dewar J."/>
            <person name="Goldberg J."/>
            <person name="Griggs A."/>
            <person name="Gujja S."/>
            <person name="Hansen M."/>
            <person name="Howarth C."/>
            <person name="Imamovic A."/>
            <person name="Larimer J."/>
            <person name="McCowan C."/>
            <person name="Murphy C."/>
            <person name="Pearson M."/>
            <person name="Priest M."/>
            <person name="Roberts A."/>
            <person name="Saif S."/>
            <person name="Shea T."/>
            <person name="Sykes S."/>
            <person name="Wortman J."/>
            <person name="Nusbaum C."/>
            <person name="Birren B."/>
        </authorList>
    </citation>
    <scope>NUCLEOTIDE SEQUENCE [LARGE SCALE GENOMIC DNA]</scope>
    <source>
        <strain evidence="2 3">BCC8398</strain>
    </source>
</reference>